<evidence type="ECO:0008006" key="3">
    <source>
        <dbReference type="Google" id="ProtNLM"/>
    </source>
</evidence>
<dbReference type="RefSeq" id="WP_243558101.1">
    <property type="nucleotide sequence ID" value="NZ_CP094528.1"/>
</dbReference>
<evidence type="ECO:0000313" key="2">
    <source>
        <dbReference type="Proteomes" id="UP000832097"/>
    </source>
</evidence>
<proteinExistence type="predicted"/>
<sequence length="121" mass="13139">MEARIRELEAENQRLTEFGEAAVIHAAESNDQIDVIEALAAQIEAADEALDKSLCGSMPDHDAVYGILSADSEVRARILAEHDARVLEEAADAFAVVPHPYEGGVTGWLRARAAEKREEQG</sequence>
<reference evidence="1 2" key="1">
    <citation type="submission" date="2022-03" db="EMBL/GenBank/DDBJ databases">
        <title>Mucilaginibacter sp. isolated from the gut of Protaetia brevitarsis seulensis larvae.</title>
        <authorList>
            <person name="Won M."/>
            <person name="Kim S.-J."/>
            <person name="Kwon S.-W."/>
        </authorList>
    </citation>
    <scope>NUCLEOTIDE SEQUENCE [LARGE SCALE GENOMIC DNA]</scope>
    <source>
        <strain evidence="1 2">CFWR-12</strain>
    </source>
</reference>
<gene>
    <name evidence="1" type="ORF">MTO99_07020</name>
</gene>
<dbReference type="Proteomes" id="UP000832097">
    <property type="component" value="Chromosome"/>
</dbReference>
<protein>
    <recommendedName>
        <fullName evidence="3">Ead/Ea22-like family protein</fullName>
    </recommendedName>
</protein>
<name>A0ABY4C236_9MICO</name>
<organism evidence="1 2">
    <name type="scientific">Agromyces larvae</name>
    <dbReference type="NCBI Taxonomy" id="2929802"/>
    <lineage>
        <taxon>Bacteria</taxon>
        <taxon>Bacillati</taxon>
        <taxon>Actinomycetota</taxon>
        <taxon>Actinomycetes</taxon>
        <taxon>Micrococcales</taxon>
        <taxon>Microbacteriaceae</taxon>
        <taxon>Agromyces</taxon>
    </lineage>
</organism>
<dbReference type="EMBL" id="CP094528">
    <property type="protein sequence ID" value="UOE45502.1"/>
    <property type="molecule type" value="Genomic_DNA"/>
</dbReference>
<accession>A0ABY4C236</accession>
<keyword evidence="2" id="KW-1185">Reference proteome</keyword>
<evidence type="ECO:0000313" key="1">
    <source>
        <dbReference type="EMBL" id="UOE45502.1"/>
    </source>
</evidence>